<keyword evidence="2" id="KW-1185">Reference proteome</keyword>
<dbReference type="OrthoDB" id="6340809at2759"/>
<dbReference type="EMBL" id="KQ978379">
    <property type="protein sequence ID" value="KYM94388.1"/>
    <property type="molecule type" value="Genomic_DNA"/>
</dbReference>
<proteinExistence type="predicted"/>
<evidence type="ECO:0000313" key="2">
    <source>
        <dbReference type="Proteomes" id="UP000078542"/>
    </source>
</evidence>
<dbReference type="AlphaFoldDB" id="A0A195C2G8"/>
<organism evidence="1 2">
    <name type="scientific">Cyphomyrmex costatus</name>
    <dbReference type="NCBI Taxonomy" id="456900"/>
    <lineage>
        <taxon>Eukaryota</taxon>
        <taxon>Metazoa</taxon>
        <taxon>Ecdysozoa</taxon>
        <taxon>Arthropoda</taxon>
        <taxon>Hexapoda</taxon>
        <taxon>Insecta</taxon>
        <taxon>Pterygota</taxon>
        <taxon>Neoptera</taxon>
        <taxon>Endopterygota</taxon>
        <taxon>Hymenoptera</taxon>
        <taxon>Apocrita</taxon>
        <taxon>Aculeata</taxon>
        <taxon>Formicoidea</taxon>
        <taxon>Formicidae</taxon>
        <taxon>Myrmicinae</taxon>
        <taxon>Cyphomyrmex</taxon>
    </lineage>
</organism>
<dbReference type="Proteomes" id="UP000078542">
    <property type="component" value="Unassembled WGS sequence"/>
</dbReference>
<accession>A0A195C2G8</accession>
<evidence type="ECO:0000313" key="1">
    <source>
        <dbReference type="EMBL" id="KYM94388.1"/>
    </source>
</evidence>
<reference evidence="1 2" key="1">
    <citation type="submission" date="2016-03" db="EMBL/GenBank/DDBJ databases">
        <title>Cyphomyrmex costatus WGS genome.</title>
        <authorList>
            <person name="Nygaard S."/>
            <person name="Hu H."/>
            <person name="Boomsma J."/>
            <person name="Zhang G."/>
        </authorList>
    </citation>
    <scope>NUCLEOTIDE SEQUENCE [LARGE SCALE GENOMIC DNA]</scope>
    <source>
        <strain evidence="1">MS0001</strain>
        <tissue evidence="1">Whole body</tissue>
    </source>
</reference>
<gene>
    <name evidence="1" type="ORF">ALC62_14830</name>
</gene>
<protein>
    <submittedName>
        <fullName evidence="1">Uncharacterized protein</fullName>
    </submittedName>
</protein>
<sequence>METQSNPRAKASKVRIFVVVTLAVTLCYPALIDTAVVRSEKQLQRLLLRDFTNVRSPRATEDSDEENASKRICHNAPCGWAVYNPYTRNIEYFMRNTCECSDESYKCVRVGDDLSASAYVYRCRQNTTAEDIESPDDTL</sequence>
<name>A0A195C2G8_9HYME</name>
<dbReference type="KEGG" id="ccoa:108781223"/>